<dbReference type="EC" id="4.3.2.1" evidence="4"/>
<dbReference type="FunFam" id="1.10.40.30:FF:000001">
    <property type="entry name" value="Argininosuccinate lyase"/>
    <property type="match status" value="1"/>
</dbReference>
<keyword evidence="7" id="KW-0456">Lyase</keyword>
<dbReference type="SUPFAM" id="SSF48557">
    <property type="entry name" value="L-aspartase-like"/>
    <property type="match status" value="1"/>
</dbReference>
<dbReference type="InterPro" id="IPR020557">
    <property type="entry name" value="Fumarate_lyase_CS"/>
</dbReference>
<dbReference type="EMBL" id="JAEHOD010000004">
    <property type="protein sequence ID" value="KAG2452812.1"/>
    <property type="molecule type" value="Genomic_DNA"/>
</dbReference>
<dbReference type="AlphaFoldDB" id="A0A836BAN0"/>
<protein>
    <recommendedName>
        <fullName evidence="4">argininosuccinate lyase</fullName>
        <ecNumber evidence="4">4.3.2.1</ecNumber>
    </recommendedName>
    <alternativeName>
        <fullName evidence="8">Arginosuccinase</fullName>
    </alternativeName>
</protein>
<accession>A0A836BAN0</accession>
<dbReference type="PANTHER" id="PTHR43814:SF1">
    <property type="entry name" value="ARGININOSUCCINATE LYASE"/>
    <property type="match status" value="1"/>
</dbReference>
<evidence type="ECO:0000259" key="9">
    <source>
        <dbReference type="Pfam" id="PF00206"/>
    </source>
</evidence>
<dbReference type="CDD" id="cd01359">
    <property type="entry name" value="Argininosuccinate_lyase"/>
    <property type="match status" value="1"/>
</dbReference>
<dbReference type="Pfam" id="PF14698">
    <property type="entry name" value="ASL_C2"/>
    <property type="match status" value="1"/>
</dbReference>
<dbReference type="PANTHER" id="PTHR43814">
    <property type="entry name" value="ARGININOSUCCINATE LYASE"/>
    <property type="match status" value="1"/>
</dbReference>
<dbReference type="InterPro" id="IPR022761">
    <property type="entry name" value="Fumarate_lyase_N"/>
</dbReference>
<evidence type="ECO:0000256" key="7">
    <source>
        <dbReference type="ARBA" id="ARBA00023239"/>
    </source>
</evidence>
<feature type="domain" description="Argininosuccinate lyase C-terminal" evidence="10">
    <location>
        <begin position="414"/>
        <end position="479"/>
    </location>
</feature>
<evidence type="ECO:0000313" key="12">
    <source>
        <dbReference type="Proteomes" id="UP000613740"/>
    </source>
</evidence>
<evidence type="ECO:0000256" key="8">
    <source>
        <dbReference type="ARBA" id="ARBA00032749"/>
    </source>
</evidence>
<comment type="catalytic activity">
    <reaction evidence="1">
        <text>2-(N(omega)-L-arginino)succinate = fumarate + L-arginine</text>
        <dbReference type="Rhea" id="RHEA:24020"/>
        <dbReference type="ChEBI" id="CHEBI:29806"/>
        <dbReference type="ChEBI" id="CHEBI:32682"/>
        <dbReference type="ChEBI" id="CHEBI:57472"/>
        <dbReference type="EC" id="4.3.2.1"/>
    </reaction>
</comment>
<dbReference type="Gene3D" id="1.10.275.10">
    <property type="entry name" value="Fumarase/aspartase (N-terminal domain)"/>
    <property type="match status" value="1"/>
</dbReference>
<dbReference type="InterPro" id="IPR009049">
    <property type="entry name" value="Argininosuccinate_lyase"/>
</dbReference>
<dbReference type="Pfam" id="PF00206">
    <property type="entry name" value="Lyase_1"/>
    <property type="match status" value="1"/>
</dbReference>
<evidence type="ECO:0000256" key="4">
    <source>
        <dbReference type="ARBA" id="ARBA00012338"/>
    </source>
</evidence>
<dbReference type="InterPro" id="IPR000362">
    <property type="entry name" value="Fumarate_lyase_fam"/>
</dbReference>
<evidence type="ECO:0000256" key="6">
    <source>
        <dbReference type="ARBA" id="ARBA00022605"/>
    </source>
</evidence>
<dbReference type="InterPro" id="IPR024083">
    <property type="entry name" value="Fumarase/histidase_N"/>
</dbReference>
<dbReference type="FunFam" id="1.20.200.10:FF:000019">
    <property type="entry name" value="Argininosuccinate lyase chloroplastic"/>
    <property type="match status" value="1"/>
</dbReference>
<evidence type="ECO:0000256" key="3">
    <source>
        <dbReference type="ARBA" id="ARBA00010755"/>
    </source>
</evidence>
<proteinExistence type="inferred from homology"/>
<comment type="similarity">
    <text evidence="3">Belongs to the lyase 1 family. Argininosuccinate lyase subfamily.</text>
</comment>
<dbReference type="GO" id="GO:0004056">
    <property type="term" value="F:argininosuccinate lyase activity"/>
    <property type="evidence" value="ECO:0007669"/>
    <property type="project" value="UniProtKB-EC"/>
</dbReference>
<evidence type="ECO:0000256" key="1">
    <source>
        <dbReference type="ARBA" id="ARBA00000985"/>
    </source>
</evidence>
<dbReference type="PRINTS" id="PR00145">
    <property type="entry name" value="ARGSUCLYASE"/>
</dbReference>
<feature type="domain" description="Fumarate lyase N-terminal" evidence="9">
    <location>
        <begin position="56"/>
        <end position="351"/>
    </location>
</feature>
<evidence type="ECO:0000259" key="10">
    <source>
        <dbReference type="Pfam" id="PF14698"/>
    </source>
</evidence>
<dbReference type="HAMAP" id="MF_00006">
    <property type="entry name" value="Arg_succ_lyase"/>
    <property type="match status" value="1"/>
</dbReference>
<dbReference type="PROSITE" id="PS00163">
    <property type="entry name" value="FUMARATE_LYASES"/>
    <property type="match status" value="1"/>
</dbReference>
<dbReference type="NCBIfam" id="TIGR00838">
    <property type="entry name" value="argH"/>
    <property type="match status" value="1"/>
</dbReference>
<dbReference type="GO" id="GO:0042450">
    <property type="term" value="P:L-arginine biosynthetic process via ornithine"/>
    <property type="evidence" value="ECO:0007669"/>
    <property type="project" value="InterPro"/>
</dbReference>
<dbReference type="Gene3D" id="1.10.40.30">
    <property type="entry name" value="Fumarase/aspartase (C-terminal domain)"/>
    <property type="match status" value="1"/>
</dbReference>
<dbReference type="InterPro" id="IPR029419">
    <property type="entry name" value="Arg_succ_lyase_C"/>
</dbReference>
<dbReference type="FunFam" id="1.10.275.10:FF:000002">
    <property type="entry name" value="Argininosuccinate lyase"/>
    <property type="match status" value="1"/>
</dbReference>
<dbReference type="OrthoDB" id="2561043at2759"/>
<evidence type="ECO:0000313" key="11">
    <source>
        <dbReference type="EMBL" id="KAG2452812.1"/>
    </source>
</evidence>
<dbReference type="Gene3D" id="1.20.200.10">
    <property type="entry name" value="Fumarase/aspartase (Central domain)"/>
    <property type="match status" value="1"/>
</dbReference>
<evidence type="ECO:0000256" key="5">
    <source>
        <dbReference type="ARBA" id="ARBA00022571"/>
    </source>
</evidence>
<dbReference type="InterPro" id="IPR008948">
    <property type="entry name" value="L-Aspartase-like"/>
</dbReference>
<sequence>MAPLALQQQGTHKCLAATQRKCARVATRVPARLSVMAQATGAPAAPADSTKKLWGGRFTGKTDPLMEKFNESLPFDKRLWAEDIKGSQAYAKALAKAGILTHDEAATIVDGLGKVAEEWKAGSFVIKQGDEDIHTANERRLTELVGSVGGKLHTGRSRNDQVATDYRLWLVGQVEVMRQEVGELMRVAADRSEAEVDVLMPGFTHLQNAMTVRWSHWLMSHAAAWQRDDMRLRDLLPRVATLPLGSGALAGNPFLVDRQFIAKELGFAGGVCPNSMDAVSDRDFVIETVFAASLLCVHLSRWAEDLIIYSSGPFGYVQCSDAYATGSSLMPQKKNPDALELIRGKGGRVQGNLMGVMAVLKGTPTTYNKDFQECWELLFDTVDTVHDVVRIATGVLSTIKIRPDRMKAGLSADMLATDLAEYLVRKGVPFRETHHHSGAAVKMAEDRGCTLFDLTVADLKTIHPLFTDDVAAVWDFNRSAEMRDTEGGTSKRSVLEQVQKMRSYLSAEGAAKH</sequence>
<name>A0A836BAN0_9CHLO</name>
<reference evidence="11" key="1">
    <citation type="journal article" date="2020" name="bioRxiv">
        <title>Comparative genomics of Chlamydomonas.</title>
        <authorList>
            <person name="Craig R.J."/>
            <person name="Hasan A.R."/>
            <person name="Ness R.W."/>
            <person name="Keightley P.D."/>
        </authorList>
    </citation>
    <scope>NUCLEOTIDE SEQUENCE</scope>
    <source>
        <strain evidence="11">CCAP 11/173</strain>
    </source>
</reference>
<keyword evidence="6" id="KW-0028">Amino-acid biosynthesis</keyword>
<keyword evidence="5" id="KW-0055">Arginine biosynthesis</keyword>
<gene>
    <name evidence="11" type="ORF">HYH02_002159</name>
</gene>
<dbReference type="GO" id="GO:0005829">
    <property type="term" value="C:cytosol"/>
    <property type="evidence" value="ECO:0007669"/>
    <property type="project" value="TreeGrafter"/>
</dbReference>
<comment type="pathway">
    <text evidence="2">Amino-acid biosynthesis; L-arginine biosynthesis; L-arginine from L-ornithine and carbamoyl phosphate: step 3/3.</text>
</comment>
<organism evidence="11 12">
    <name type="scientific">Chlamydomonas schloesseri</name>
    <dbReference type="NCBI Taxonomy" id="2026947"/>
    <lineage>
        <taxon>Eukaryota</taxon>
        <taxon>Viridiplantae</taxon>
        <taxon>Chlorophyta</taxon>
        <taxon>core chlorophytes</taxon>
        <taxon>Chlorophyceae</taxon>
        <taxon>CS clade</taxon>
        <taxon>Chlamydomonadales</taxon>
        <taxon>Chlamydomonadaceae</taxon>
        <taxon>Chlamydomonas</taxon>
    </lineage>
</organism>
<comment type="caution">
    <text evidence="11">The sequence shown here is derived from an EMBL/GenBank/DDBJ whole genome shotgun (WGS) entry which is preliminary data.</text>
</comment>
<dbReference type="PRINTS" id="PR00149">
    <property type="entry name" value="FUMRATELYASE"/>
</dbReference>
<evidence type="ECO:0000256" key="2">
    <source>
        <dbReference type="ARBA" id="ARBA00004941"/>
    </source>
</evidence>
<keyword evidence="12" id="KW-1185">Reference proteome</keyword>
<dbReference type="Proteomes" id="UP000613740">
    <property type="component" value="Unassembled WGS sequence"/>
</dbReference>